<accession>A0A066RLS5</accession>
<sequence>MGMTESQFVRLLSEMIQFGTIIDIQAKPLRYKVRFDANRTSGWLPSNVGHAAEVKDWHPMQQGEQVIVLKPFGAQGGVIIGSLNQAQFDQPKDNLELFYREFPDGTWLQYDMENHVLSGEVSGSVELKAEQAFKVESPKIVLVGDIEHQGMQTTTGNISSGASITAATNISDSVRSMADDRKIFNQHQHPHDVPNTQKPVQQQ</sequence>
<dbReference type="AlphaFoldDB" id="A0A066RLS5"/>
<dbReference type="Gene3D" id="6.20.150.10">
    <property type="match status" value="1"/>
</dbReference>
<comment type="caution">
    <text evidence="1">The sequence shown here is derived from an EMBL/GenBank/DDBJ whole genome shotgun (WGS) entry which is preliminary data.</text>
</comment>
<protein>
    <recommendedName>
        <fullName evidence="3">Phage baseplate assembly protein V</fullName>
    </recommendedName>
</protein>
<gene>
    <name evidence="1" type="ORF">EA58_12635</name>
</gene>
<proteinExistence type="predicted"/>
<dbReference type="InterPro" id="IPR037026">
    <property type="entry name" value="Vgr_OB-fold_dom_sf"/>
</dbReference>
<dbReference type="Proteomes" id="UP000027192">
    <property type="component" value="Unassembled WGS sequence"/>
</dbReference>
<evidence type="ECO:0008006" key="3">
    <source>
        <dbReference type="Google" id="ProtNLM"/>
    </source>
</evidence>
<evidence type="ECO:0000313" key="2">
    <source>
        <dbReference type="Proteomes" id="UP000027192"/>
    </source>
</evidence>
<dbReference type="STRING" id="1654360.EA58_12635"/>
<reference evidence="1 2" key="1">
    <citation type="submission" date="2014-04" db="EMBL/GenBank/DDBJ databases">
        <title>Draft genome sequence of Photobacterium halotolerans S2753: a solonamide, ngercheumicin and holomycin producer.</title>
        <authorList>
            <person name="Machado H.R."/>
            <person name="Gram L."/>
        </authorList>
    </citation>
    <scope>NUCLEOTIDE SEQUENCE [LARGE SCALE GENOMIC DNA]</scope>
    <source>
        <strain evidence="1 2">S2753</strain>
    </source>
</reference>
<dbReference type="InterPro" id="IPR013046">
    <property type="entry name" value="GpV/Gp45"/>
</dbReference>
<dbReference type="OrthoDB" id="4931325at2"/>
<dbReference type="Gene3D" id="2.40.50.230">
    <property type="entry name" value="Gp5 N-terminal domain"/>
    <property type="match status" value="1"/>
</dbReference>
<dbReference type="RefSeq" id="WP_051642051.1">
    <property type="nucleotide sequence ID" value="NZ_JAGSGC010000027.1"/>
</dbReference>
<dbReference type="NCBIfam" id="TIGR01644">
    <property type="entry name" value="phage_P2_V"/>
    <property type="match status" value="1"/>
</dbReference>
<organism evidence="1 2">
    <name type="scientific">Photobacterium galatheae</name>
    <dbReference type="NCBI Taxonomy" id="1654360"/>
    <lineage>
        <taxon>Bacteria</taxon>
        <taxon>Pseudomonadati</taxon>
        <taxon>Pseudomonadota</taxon>
        <taxon>Gammaproteobacteria</taxon>
        <taxon>Vibrionales</taxon>
        <taxon>Vibrionaceae</taxon>
        <taxon>Photobacterium</taxon>
    </lineage>
</organism>
<dbReference type="EMBL" id="JMIB01000023">
    <property type="protein sequence ID" value="KDM91400.1"/>
    <property type="molecule type" value="Genomic_DNA"/>
</dbReference>
<name>A0A066RLS5_9GAMM</name>
<evidence type="ECO:0000313" key="1">
    <source>
        <dbReference type="EMBL" id="KDM91400.1"/>
    </source>
</evidence>
<keyword evidence="2" id="KW-1185">Reference proteome</keyword>